<evidence type="ECO:0000259" key="12">
    <source>
        <dbReference type="PROSITE" id="PS50157"/>
    </source>
</evidence>
<comment type="subcellular location">
    <subcellularLocation>
        <location evidence="1">Nucleus</location>
    </subcellularLocation>
</comment>
<evidence type="ECO:0000256" key="3">
    <source>
        <dbReference type="ARBA" id="ARBA00022737"/>
    </source>
</evidence>
<dbReference type="GO" id="GO:0008270">
    <property type="term" value="F:zinc ion binding"/>
    <property type="evidence" value="ECO:0007669"/>
    <property type="project" value="UniProtKB-KW"/>
</dbReference>
<protein>
    <recommendedName>
        <fullName evidence="12">C2H2-type domain-containing protein</fullName>
    </recommendedName>
</protein>
<evidence type="ECO:0000313" key="14">
    <source>
        <dbReference type="Proteomes" id="UP000708208"/>
    </source>
</evidence>
<dbReference type="GO" id="GO:0009880">
    <property type="term" value="P:embryonic pattern specification"/>
    <property type="evidence" value="ECO:0007669"/>
    <property type="project" value="TreeGrafter"/>
</dbReference>
<evidence type="ECO:0000256" key="10">
    <source>
        <dbReference type="PROSITE-ProRule" id="PRU00042"/>
    </source>
</evidence>
<dbReference type="GO" id="GO:0000977">
    <property type="term" value="F:RNA polymerase II transcription regulatory region sequence-specific DNA binding"/>
    <property type="evidence" value="ECO:0007669"/>
    <property type="project" value="TreeGrafter"/>
</dbReference>
<dbReference type="PANTHER" id="PTHR14196">
    <property type="entry name" value="ODD-SKIPPED - RELATED"/>
    <property type="match status" value="1"/>
</dbReference>
<dbReference type="AlphaFoldDB" id="A0A8J2KRF1"/>
<keyword evidence="14" id="KW-1185">Reference proteome</keyword>
<organism evidence="13 14">
    <name type="scientific">Allacma fusca</name>
    <dbReference type="NCBI Taxonomy" id="39272"/>
    <lineage>
        <taxon>Eukaryota</taxon>
        <taxon>Metazoa</taxon>
        <taxon>Ecdysozoa</taxon>
        <taxon>Arthropoda</taxon>
        <taxon>Hexapoda</taxon>
        <taxon>Collembola</taxon>
        <taxon>Symphypleona</taxon>
        <taxon>Sminthuridae</taxon>
        <taxon>Allacma</taxon>
    </lineage>
</organism>
<dbReference type="InterPro" id="IPR050717">
    <property type="entry name" value="C2H2-ZF_Transcription_Reg"/>
</dbReference>
<dbReference type="Pfam" id="PF00096">
    <property type="entry name" value="zf-C2H2"/>
    <property type="match status" value="2"/>
</dbReference>
<evidence type="ECO:0000256" key="5">
    <source>
        <dbReference type="ARBA" id="ARBA00022833"/>
    </source>
</evidence>
<gene>
    <name evidence="13" type="ORF">AFUS01_LOCUS32068</name>
</gene>
<keyword evidence="6" id="KW-0805">Transcription regulation</keyword>
<sequence length="486" mass="52171">MKLNSAGGLLQINVGSHNGPPPHAVVGGGHGGGHTWTYMMPQTPDGVPVTSSSGLNEETLDAKLGNLHSDLPPDLTELKSLYPGEYQLTTNDPHMPQMGVVPSVRPYNPSGGGGGGGGGGGNGGGASAVFDLVTSSTQMTPMLNSSTNIKSELADYLLNSDIDDIAALIGSAIADSTVPTLGGGIDECGGVTSSTIDPWTELDAWIESACVIQTVHSSSNNNNNIKIDQDNTIHTSDFHPTLQNLLQNDIIGQPPPQQQQLFHDQTKAQEHFSSSILQSRLQQPSMRQENNNNPRHLSSPQHQLPESTTSLYGLKVDPYTLDPDSPPFDNQNGMGPNSDIQRPHTTHVSPPAVVTSTMGRYRKSFNQRKNYDGFMNGPGGFQDFTQPGAVSSKLSNGIKKRSSKASKLNSAASSCQSLDMVDNGKEKPIHRCGICNRGFLNKSNIKVHLRTHTGEKPFKCDTCGKAFRQKAHLLKHVQIHKRLPRD</sequence>
<comment type="caution">
    <text evidence="13">The sequence shown here is derived from an EMBL/GenBank/DDBJ whole genome shotgun (WGS) entry which is preliminary data.</text>
</comment>
<reference evidence="13" key="1">
    <citation type="submission" date="2021-06" db="EMBL/GenBank/DDBJ databases">
        <authorList>
            <person name="Hodson N. C."/>
            <person name="Mongue J. A."/>
            <person name="Jaron S. K."/>
        </authorList>
    </citation>
    <scope>NUCLEOTIDE SEQUENCE</scope>
</reference>
<dbReference type="InterPro" id="IPR013087">
    <property type="entry name" value="Znf_C2H2_type"/>
</dbReference>
<proteinExistence type="predicted"/>
<evidence type="ECO:0000256" key="4">
    <source>
        <dbReference type="ARBA" id="ARBA00022771"/>
    </source>
</evidence>
<feature type="domain" description="C2H2-type" evidence="12">
    <location>
        <begin position="458"/>
        <end position="480"/>
    </location>
</feature>
<dbReference type="PROSITE" id="PS00028">
    <property type="entry name" value="ZINC_FINGER_C2H2_1"/>
    <property type="match status" value="2"/>
</dbReference>
<keyword evidence="5" id="KW-0862">Zinc</keyword>
<keyword evidence="7" id="KW-0238">DNA-binding</keyword>
<dbReference type="FunFam" id="3.30.160.60:FF:001499">
    <property type="entry name" value="Zinc finger protein"/>
    <property type="match status" value="1"/>
</dbReference>
<evidence type="ECO:0000256" key="9">
    <source>
        <dbReference type="ARBA" id="ARBA00023242"/>
    </source>
</evidence>
<evidence type="ECO:0000313" key="13">
    <source>
        <dbReference type="EMBL" id="CAG7821753.1"/>
    </source>
</evidence>
<dbReference type="EMBL" id="CAJVCH010520017">
    <property type="protein sequence ID" value="CAG7821753.1"/>
    <property type="molecule type" value="Genomic_DNA"/>
</dbReference>
<dbReference type="GO" id="GO:0000981">
    <property type="term" value="F:DNA-binding transcription factor activity, RNA polymerase II-specific"/>
    <property type="evidence" value="ECO:0007669"/>
    <property type="project" value="TreeGrafter"/>
</dbReference>
<accession>A0A8J2KRF1</accession>
<feature type="domain" description="C2H2-type" evidence="12">
    <location>
        <begin position="430"/>
        <end position="457"/>
    </location>
</feature>
<keyword evidence="9" id="KW-0539">Nucleus</keyword>
<feature type="region of interest" description="Disordered" evidence="11">
    <location>
        <begin position="248"/>
        <end position="305"/>
    </location>
</feature>
<evidence type="ECO:0000256" key="2">
    <source>
        <dbReference type="ARBA" id="ARBA00022723"/>
    </source>
</evidence>
<dbReference type="PANTHER" id="PTHR14196:SF10">
    <property type="entry name" value="C2H2-TYPE DOMAIN-CONTAINING PROTEIN"/>
    <property type="match status" value="1"/>
</dbReference>
<keyword evidence="8" id="KW-0804">Transcription</keyword>
<dbReference type="Proteomes" id="UP000708208">
    <property type="component" value="Unassembled WGS sequence"/>
</dbReference>
<dbReference type="PROSITE" id="PS50157">
    <property type="entry name" value="ZINC_FINGER_C2H2_2"/>
    <property type="match status" value="2"/>
</dbReference>
<keyword evidence="3" id="KW-0677">Repeat</keyword>
<dbReference type="SMART" id="SM00355">
    <property type="entry name" value="ZnF_C2H2"/>
    <property type="match status" value="2"/>
</dbReference>
<feature type="compositionally biased region" description="Polar residues" evidence="11">
    <location>
        <begin position="330"/>
        <end position="340"/>
    </location>
</feature>
<keyword evidence="4 10" id="KW-0863">Zinc-finger</keyword>
<evidence type="ECO:0000256" key="1">
    <source>
        <dbReference type="ARBA" id="ARBA00004123"/>
    </source>
</evidence>
<evidence type="ECO:0000256" key="11">
    <source>
        <dbReference type="SAM" id="MobiDB-lite"/>
    </source>
</evidence>
<feature type="compositionally biased region" description="Polar residues" evidence="11">
    <location>
        <begin position="271"/>
        <end position="305"/>
    </location>
</feature>
<evidence type="ECO:0000256" key="7">
    <source>
        <dbReference type="ARBA" id="ARBA00023125"/>
    </source>
</evidence>
<dbReference type="GO" id="GO:0005634">
    <property type="term" value="C:nucleus"/>
    <property type="evidence" value="ECO:0007669"/>
    <property type="project" value="UniProtKB-SubCell"/>
</dbReference>
<evidence type="ECO:0000256" key="8">
    <source>
        <dbReference type="ARBA" id="ARBA00023163"/>
    </source>
</evidence>
<dbReference type="GO" id="GO:0048619">
    <property type="term" value="P:embryonic hindgut morphogenesis"/>
    <property type="evidence" value="ECO:0007669"/>
    <property type="project" value="TreeGrafter"/>
</dbReference>
<dbReference type="OrthoDB" id="6077919at2759"/>
<name>A0A8J2KRF1_9HEXA</name>
<evidence type="ECO:0000256" key="6">
    <source>
        <dbReference type="ARBA" id="ARBA00023015"/>
    </source>
</evidence>
<keyword evidence="2" id="KW-0479">Metal-binding</keyword>
<feature type="region of interest" description="Disordered" evidence="11">
    <location>
        <begin position="330"/>
        <end position="352"/>
    </location>
</feature>
<dbReference type="FunFam" id="3.30.160.60:FF:001385">
    <property type="entry name" value="zinc finger protein 774"/>
    <property type="match status" value="1"/>
</dbReference>